<dbReference type="SUPFAM" id="SSF52172">
    <property type="entry name" value="CheY-like"/>
    <property type="match status" value="1"/>
</dbReference>
<dbReference type="KEGG" id="ccb:Clocel_2548"/>
<feature type="domain" description="Response regulatory" evidence="4">
    <location>
        <begin position="3"/>
        <end position="117"/>
    </location>
</feature>
<dbReference type="Gene3D" id="3.40.50.2300">
    <property type="match status" value="1"/>
</dbReference>
<dbReference type="SMART" id="SM00448">
    <property type="entry name" value="REC"/>
    <property type="match status" value="1"/>
</dbReference>
<dbReference type="Proteomes" id="UP000002730">
    <property type="component" value="Chromosome"/>
</dbReference>
<comment type="function">
    <text evidence="2">May play the central regulatory role in sporulation. It may be an element of the effector pathway responsible for the activation of sporulation genes in response to nutritional stress. Spo0A may act in concert with spo0H (a sigma factor) to control the expression of some genes that are critical to the sporulation process.</text>
</comment>
<evidence type="ECO:0000259" key="4">
    <source>
        <dbReference type="PROSITE" id="PS50110"/>
    </source>
</evidence>
<dbReference type="PANTHER" id="PTHR43228:SF1">
    <property type="entry name" value="TWO-COMPONENT RESPONSE REGULATOR ARR22"/>
    <property type="match status" value="1"/>
</dbReference>
<dbReference type="STRING" id="573061.Clocel_2548"/>
<proteinExistence type="predicted"/>
<evidence type="ECO:0000313" key="6">
    <source>
        <dbReference type="Proteomes" id="UP000002730"/>
    </source>
</evidence>
<dbReference type="RefSeq" id="WP_010075520.1">
    <property type="nucleotide sequence ID" value="NC_014393.1"/>
</dbReference>
<dbReference type="eggNOG" id="COG2201">
    <property type="taxonomic scope" value="Bacteria"/>
</dbReference>
<protein>
    <recommendedName>
        <fullName evidence="1">Stage 0 sporulation protein A homolog</fullName>
    </recommendedName>
</protein>
<keyword evidence="3" id="KW-0597">Phosphoprotein</keyword>
<dbReference type="GO" id="GO:0000160">
    <property type="term" value="P:phosphorelay signal transduction system"/>
    <property type="evidence" value="ECO:0007669"/>
    <property type="project" value="InterPro"/>
</dbReference>
<dbReference type="InterPro" id="IPR001789">
    <property type="entry name" value="Sig_transdc_resp-reg_receiver"/>
</dbReference>
<keyword evidence="6" id="KW-1185">Reference proteome</keyword>
<organism evidence="5 6">
    <name type="scientific">Clostridium cellulovorans (strain ATCC 35296 / DSM 3052 / OCM 3 / 743B)</name>
    <dbReference type="NCBI Taxonomy" id="573061"/>
    <lineage>
        <taxon>Bacteria</taxon>
        <taxon>Bacillati</taxon>
        <taxon>Bacillota</taxon>
        <taxon>Clostridia</taxon>
        <taxon>Eubacteriales</taxon>
        <taxon>Clostridiaceae</taxon>
        <taxon>Clostridium</taxon>
    </lineage>
</organism>
<dbReference type="AlphaFoldDB" id="D9SQQ4"/>
<dbReference type="EMBL" id="CP002160">
    <property type="protein sequence ID" value="ADL52260.1"/>
    <property type="molecule type" value="Genomic_DNA"/>
</dbReference>
<sequence length="117" mass="12795">MKKILIVDDAAFVRLSLKTLLSNNNFEVIGEACNGVEAVAKYQELKPDLVTMDITMPEMDGIQAVELIKSIDNNAKIIMVSSLGQEDKVMKAVISGASGFIVKPFNDEHIIKTLNSI</sequence>
<evidence type="ECO:0000256" key="3">
    <source>
        <dbReference type="PROSITE-ProRule" id="PRU00169"/>
    </source>
</evidence>
<dbReference type="PROSITE" id="PS50110">
    <property type="entry name" value="RESPONSE_REGULATORY"/>
    <property type="match status" value="1"/>
</dbReference>
<name>D9SQQ4_CLOC7</name>
<gene>
    <name evidence="5" type="ordered locus">Clocel_2548</name>
</gene>
<dbReference type="Pfam" id="PF00072">
    <property type="entry name" value="Response_reg"/>
    <property type="match status" value="1"/>
</dbReference>
<accession>D9SQQ4</accession>
<dbReference type="InterPro" id="IPR052048">
    <property type="entry name" value="ST_Response_Regulator"/>
</dbReference>
<evidence type="ECO:0000313" key="5">
    <source>
        <dbReference type="EMBL" id="ADL52260.1"/>
    </source>
</evidence>
<reference evidence="5 6" key="1">
    <citation type="submission" date="2010-08" db="EMBL/GenBank/DDBJ databases">
        <title>Complete sequence of Clostridium cellulovorans 743B.</title>
        <authorList>
            <consortium name="US DOE Joint Genome Institute"/>
            <person name="Lucas S."/>
            <person name="Copeland A."/>
            <person name="Lapidus A."/>
            <person name="Cheng J.-F."/>
            <person name="Bruce D."/>
            <person name="Goodwin L."/>
            <person name="Pitluck S."/>
            <person name="Chertkov O."/>
            <person name="Detter J.C."/>
            <person name="Han C."/>
            <person name="Tapia R."/>
            <person name="Land M."/>
            <person name="Hauser L."/>
            <person name="Chang Y.-J."/>
            <person name="Jeffries C."/>
            <person name="Kyrpides N."/>
            <person name="Ivanova N."/>
            <person name="Mikhailova N."/>
            <person name="Hemme C.L."/>
            <person name="Woyke T."/>
        </authorList>
    </citation>
    <scope>NUCLEOTIDE SEQUENCE [LARGE SCALE GENOMIC DNA]</scope>
    <source>
        <strain evidence="6">ATCC 35296 / DSM 3052 / OCM 3 / 743B</strain>
    </source>
</reference>
<evidence type="ECO:0000256" key="1">
    <source>
        <dbReference type="ARBA" id="ARBA00018672"/>
    </source>
</evidence>
<evidence type="ECO:0000256" key="2">
    <source>
        <dbReference type="ARBA" id="ARBA00024867"/>
    </source>
</evidence>
<dbReference type="InterPro" id="IPR011006">
    <property type="entry name" value="CheY-like_superfamily"/>
</dbReference>
<feature type="modified residue" description="4-aspartylphosphate" evidence="3">
    <location>
        <position position="53"/>
    </location>
</feature>
<dbReference type="PANTHER" id="PTHR43228">
    <property type="entry name" value="TWO-COMPONENT RESPONSE REGULATOR"/>
    <property type="match status" value="1"/>
</dbReference>
<dbReference type="OrthoDB" id="9790669at2"/>
<dbReference type="HOGENOM" id="CLU_000445_69_15_9"/>